<sequence>MRRHRAFTLIELLVVIAIIAILIGLLLPAIQKVREAAARIKCQNNLKQIGLALHNYEATANHLPPVIPAEQKPPYVGSSWLPPYFYSWSVLAHLNPHLEQTAIRNRMNIELPMYQPIPVLTVFPENRFAVSAVVPMFLCPSDKMQPVDGGYGVDLFGPTNYVACFGSGMNNGNPKVYGSPWGADGVFRAKVKGQLLEASDGTSNTAAFSESLLGSDLNEAINDGVTPPGTPDQIYRVIGMPFTPKNCEDPYVNGSWNYLQKRQFSWASGEVRCSSYNHYYTPNTKKYDCVTSLTGEAIGTVWEAQWTAIGLKAARSRHSGGVNVMLLDGSVRFVRDAINPATWTALSTRAGNEPLGDY</sequence>
<dbReference type="EMBL" id="CP042425">
    <property type="protein sequence ID" value="QEL19195.1"/>
    <property type="molecule type" value="Genomic_DNA"/>
</dbReference>
<dbReference type="KEGG" id="lrs:PX52LOC_06255"/>
<gene>
    <name evidence="3" type="ORF">PX52LOC_06255</name>
</gene>
<keyword evidence="1" id="KW-0812">Transmembrane</keyword>
<proteinExistence type="predicted"/>
<dbReference type="NCBIfam" id="TIGR04294">
    <property type="entry name" value="pre_pil_HX9DG"/>
    <property type="match status" value="1"/>
</dbReference>
<keyword evidence="4" id="KW-1185">Reference proteome</keyword>
<dbReference type="InterPro" id="IPR012902">
    <property type="entry name" value="N_methyl_site"/>
</dbReference>
<dbReference type="SUPFAM" id="SSF54523">
    <property type="entry name" value="Pili subunits"/>
    <property type="match status" value="1"/>
</dbReference>
<dbReference type="Pfam" id="PF07596">
    <property type="entry name" value="SBP_bac_10"/>
    <property type="match status" value="1"/>
</dbReference>
<evidence type="ECO:0000313" key="3">
    <source>
        <dbReference type="EMBL" id="QEL19195.1"/>
    </source>
</evidence>
<evidence type="ECO:0000313" key="4">
    <source>
        <dbReference type="Proteomes" id="UP000324974"/>
    </source>
</evidence>
<keyword evidence="1" id="KW-1133">Transmembrane helix</keyword>
<dbReference type="InterPro" id="IPR027558">
    <property type="entry name" value="Pre_pil_HX9DG_C"/>
</dbReference>
<dbReference type="Gene3D" id="3.30.700.10">
    <property type="entry name" value="Glycoprotein, Type 4 Pilin"/>
    <property type="match status" value="1"/>
</dbReference>
<keyword evidence="1" id="KW-0472">Membrane</keyword>
<feature type="transmembrane region" description="Helical" evidence="1">
    <location>
        <begin position="12"/>
        <end position="30"/>
    </location>
</feature>
<protein>
    <recommendedName>
        <fullName evidence="2">DUF1559 domain-containing protein</fullName>
    </recommendedName>
</protein>
<accession>A0A5C1AKK9</accession>
<dbReference type="PANTHER" id="PTHR30093:SF2">
    <property type="entry name" value="TYPE II SECRETION SYSTEM PROTEIN H"/>
    <property type="match status" value="1"/>
</dbReference>
<dbReference type="OrthoDB" id="258404at2"/>
<feature type="domain" description="DUF1559" evidence="2">
    <location>
        <begin position="31"/>
        <end position="340"/>
    </location>
</feature>
<evidence type="ECO:0000259" key="2">
    <source>
        <dbReference type="Pfam" id="PF07596"/>
    </source>
</evidence>
<dbReference type="RefSeq" id="WP_149113617.1">
    <property type="nucleotide sequence ID" value="NZ_CP042425.1"/>
</dbReference>
<dbReference type="AlphaFoldDB" id="A0A5C1AKK9"/>
<evidence type="ECO:0000256" key="1">
    <source>
        <dbReference type="SAM" id="Phobius"/>
    </source>
</evidence>
<organism evidence="3 4">
    <name type="scientific">Limnoglobus roseus</name>
    <dbReference type="NCBI Taxonomy" id="2598579"/>
    <lineage>
        <taxon>Bacteria</taxon>
        <taxon>Pseudomonadati</taxon>
        <taxon>Planctomycetota</taxon>
        <taxon>Planctomycetia</taxon>
        <taxon>Gemmatales</taxon>
        <taxon>Gemmataceae</taxon>
        <taxon>Limnoglobus</taxon>
    </lineage>
</organism>
<reference evidence="4" key="1">
    <citation type="submission" date="2019-08" db="EMBL/GenBank/DDBJ databases">
        <title>Limnoglobus roseus gen. nov., sp. nov., a novel freshwater planctomycete with a giant genome from the family Gemmataceae.</title>
        <authorList>
            <person name="Kulichevskaya I.S."/>
            <person name="Naumoff D.G."/>
            <person name="Miroshnikov K."/>
            <person name="Ivanova A."/>
            <person name="Philippov D.A."/>
            <person name="Hakobyan A."/>
            <person name="Rijpstra I.C."/>
            <person name="Sinninghe Damste J.S."/>
            <person name="Liesack W."/>
            <person name="Dedysh S.N."/>
        </authorList>
    </citation>
    <scope>NUCLEOTIDE SEQUENCE [LARGE SCALE GENOMIC DNA]</scope>
    <source>
        <strain evidence="4">PX52</strain>
    </source>
</reference>
<dbReference type="InterPro" id="IPR011453">
    <property type="entry name" value="DUF1559"/>
</dbReference>
<dbReference type="Pfam" id="PF07963">
    <property type="entry name" value="N_methyl"/>
    <property type="match status" value="1"/>
</dbReference>
<dbReference type="InterPro" id="IPR045584">
    <property type="entry name" value="Pilin-like"/>
</dbReference>
<name>A0A5C1AKK9_9BACT</name>
<dbReference type="NCBIfam" id="TIGR02532">
    <property type="entry name" value="IV_pilin_GFxxxE"/>
    <property type="match status" value="1"/>
</dbReference>
<dbReference type="PANTHER" id="PTHR30093">
    <property type="entry name" value="GENERAL SECRETION PATHWAY PROTEIN G"/>
    <property type="match status" value="1"/>
</dbReference>
<dbReference type="Proteomes" id="UP000324974">
    <property type="component" value="Chromosome"/>
</dbReference>